<feature type="transmembrane region" description="Helical" evidence="1">
    <location>
        <begin position="63"/>
        <end position="81"/>
    </location>
</feature>
<evidence type="ECO:0000313" key="2">
    <source>
        <dbReference type="EMBL" id="KAJ8989185.1"/>
    </source>
</evidence>
<gene>
    <name evidence="2" type="ORF">HRR80_006911</name>
</gene>
<evidence type="ECO:0000313" key="3">
    <source>
        <dbReference type="Proteomes" id="UP001161757"/>
    </source>
</evidence>
<keyword evidence="1" id="KW-0472">Membrane</keyword>
<accession>A0AAN6ESR6</accession>
<reference evidence="2" key="1">
    <citation type="submission" date="2023-01" db="EMBL/GenBank/DDBJ databases">
        <title>Exophiala dermititidis isolated from Cystic Fibrosis Patient.</title>
        <authorList>
            <person name="Kurbessoian T."/>
            <person name="Crocker A."/>
            <person name="Murante D."/>
            <person name="Hogan D.A."/>
            <person name="Stajich J.E."/>
        </authorList>
    </citation>
    <scope>NUCLEOTIDE SEQUENCE</scope>
    <source>
        <strain evidence="2">Ex8</strain>
    </source>
</reference>
<keyword evidence="1" id="KW-1133">Transmembrane helix</keyword>
<dbReference type="EMBL" id="JAJGCB010000015">
    <property type="protein sequence ID" value="KAJ8989185.1"/>
    <property type="molecule type" value="Genomic_DNA"/>
</dbReference>
<comment type="caution">
    <text evidence="2">The sequence shown here is derived from an EMBL/GenBank/DDBJ whole genome shotgun (WGS) entry which is preliminary data.</text>
</comment>
<protein>
    <submittedName>
        <fullName evidence="2">Uncharacterized protein</fullName>
    </submittedName>
</protein>
<organism evidence="2 3">
    <name type="scientific">Exophiala dermatitidis</name>
    <name type="common">Black yeast-like fungus</name>
    <name type="synonym">Wangiella dermatitidis</name>
    <dbReference type="NCBI Taxonomy" id="5970"/>
    <lineage>
        <taxon>Eukaryota</taxon>
        <taxon>Fungi</taxon>
        <taxon>Dikarya</taxon>
        <taxon>Ascomycota</taxon>
        <taxon>Pezizomycotina</taxon>
        <taxon>Eurotiomycetes</taxon>
        <taxon>Chaetothyriomycetidae</taxon>
        <taxon>Chaetothyriales</taxon>
        <taxon>Herpotrichiellaceae</taxon>
        <taxon>Exophiala</taxon>
    </lineage>
</organism>
<keyword evidence="1" id="KW-0812">Transmembrane</keyword>
<proteinExistence type="predicted"/>
<sequence length="166" mass="16857">MTQSKISSSLSSASSAASSAANSAASSASSALNSATAQASASAYPEYNGGLSTTTKVFSSLGVIFTFLLLAAAGLYFAGYADDVGEWFAKRYYKGKGIAQAKVLEHSGSEKLQSMARDSLKKNPVMGEEDVGHVGQVGGGLGRDTANTVNDGVGNASQRISGLTNL</sequence>
<dbReference type="Proteomes" id="UP001161757">
    <property type="component" value="Unassembled WGS sequence"/>
</dbReference>
<evidence type="ECO:0000256" key="1">
    <source>
        <dbReference type="SAM" id="Phobius"/>
    </source>
</evidence>
<name>A0AAN6ESR6_EXODE</name>
<dbReference type="AlphaFoldDB" id="A0AAN6ESR6"/>